<accession>G6EGG5</accession>
<reference evidence="1 2" key="1">
    <citation type="journal article" date="2012" name="J. Bacteriol.">
        <title>Genome sequence of benzo(a)pyrene-degrading bacterium Novosphingobium pentaromativorans US6-1.</title>
        <authorList>
            <person name="Luo Y.R."/>
            <person name="Kang S.G."/>
            <person name="Kim S.J."/>
            <person name="Kim M.R."/>
            <person name="Li N."/>
            <person name="Lee J.H."/>
            <person name="Kwon K.K."/>
        </authorList>
    </citation>
    <scope>NUCLEOTIDE SEQUENCE [LARGE SCALE GENOMIC DNA]</scope>
    <source>
        <strain evidence="1 2">US6-1</strain>
    </source>
</reference>
<dbReference type="AlphaFoldDB" id="G6EGG5"/>
<dbReference type="RefSeq" id="WP_007014407.1">
    <property type="nucleotide sequence ID" value="NZ_AGFM01000055.1"/>
</dbReference>
<protein>
    <recommendedName>
        <fullName evidence="3">Amidohydrolase-related domain-containing protein</fullName>
    </recommendedName>
</protein>
<dbReference type="OrthoDB" id="9789440at2"/>
<organism evidence="1 2">
    <name type="scientific">Novosphingobium pentaromativorans US6-1</name>
    <dbReference type="NCBI Taxonomy" id="1088721"/>
    <lineage>
        <taxon>Bacteria</taxon>
        <taxon>Pseudomonadati</taxon>
        <taxon>Pseudomonadota</taxon>
        <taxon>Alphaproteobacteria</taxon>
        <taxon>Sphingomonadales</taxon>
        <taxon>Sphingomonadaceae</taxon>
        <taxon>Novosphingobium</taxon>
    </lineage>
</organism>
<dbReference type="Gene3D" id="3.20.20.140">
    <property type="entry name" value="Metal-dependent hydrolases"/>
    <property type="match status" value="1"/>
</dbReference>
<evidence type="ECO:0000313" key="2">
    <source>
        <dbReference type="Proteomes" id="UP000004030"/>
    </source>
</evidence>
<dbReference type="PATRIC" id="fig|1088721.3.peg.3453"/>
<dbReference type="SUPFAM" id="SSF51556">
    <property type="entry name" value="Metallo-dependent hydrolases"/>
    <property type="match status" value="1"/>
</dbReference>
<dbReference type="EMBL" id="AGFM01000055">
    <property type="protein sequence ID" value="EHJ59616.1"/>
    <property type="molecule type" value="Genomic_DNA"/>
</dbReference>
<sequence length="289" mass="30937">MGHVRFEGAVDLHCHFGPDFINPIVSPSVTAIEAARDAVAHDMGAIVLKAHDFPTPQLAAAVQEAVPGLCTCGGIVLDYQVGGINAYAAEQALKLGAKIVWLPTVSSHQDHLNGIGPMLGYEGTGQLAIDDSGELTSVVKDIVELVDKYDAAIATGHTTPQEHYALARYYGKRGKVIVTHAMEKGGGAHLDEQQSVELAELGATIELCAQICVAHMGHQPVPVEDVARIVQRVGYDKVLLSSDFGWNDDLPRPAAGLRDFLDSLWEMGVSEEALRTMAVRNGSRILNLM</sequence>
<gene>
    <name evidence="1" type="ORF">NSU_3499</name>
</gene>
<evidence type="ECO:0008006" key="3">
    <source>
        <dbReference type="Google" id="ProtNLM"/>
    </source>
</evidence>
<name>G6EGG5_9SPHN</name>
<dbReference type="eggNOG" id="COG1735">
    <property type="taxonomic scope" value="Bacteria"/>
</dbReference>
<proteinExistence type="predicted"/>
<dbReference type="InterPro" id="IPR032466">
    <property type="entry name" value="Metal_Hydrolase"/>
</dbReference>
<comment type="caution">
    <text evidence="1">The sequence shown here is derived from an EMBL/GenBank/DDBJ whole genome shotgun (WGS) entry which is preliminary data.</text>
</comment>
<dbReference type="InterPro" id="IPR046249">
    <property type="entry name" value="DUF6282"/>
</dbReference>
<dbReference type="Pfam" id="PF19799">
    <property type="entry name" value="DUF6282"/>
    <property type="match status" value="1"/>
</dbReference>
<evidence type="ECO:0000313" key="1">
    <source>
        <dbReference type="EMBL" id="EHJ59616.1"/>
    </source>
</evidence>
<keyword evidence="2" id="KW-1185">Reference proteome</keyword>
<dbReference type="Proteomes" id="UP000004030">
    <property type="component" value="Unassembled WGS sequence"/>
</dbReference>